<protein>
    <submittedName>
        <fullName evidence="1">Uncharacterized protein</fullName>
    </submittedName>
</protein>
<comment type="caution">
    <text evidence="1">The sequence shown here is derived from an EMBL/GenBank/DDBJ whole genome shotgun (WGS) entry which is preliminary data.</text>
</comment>
<keyword evidence="2" id="KW-1185">Reference proteome</keyword>
<evidence type="ECO:0000313" key="2">
    <source>
        <dbReference type="Proteomes" id="UP000091857"/>
    </source>
</evidence>
<reference evidence="2" key="1">
    <citation type="journal article" date="2016" name="Nat. Biotechnol.">
        <title>Sequencing wild and cultivated cassava and related species reveals extensive interspecific hybridization and genetic diversity.</title>
        <authorList>
            <person name="Bredeson J.V."/>
            <person name="Lyons J.B."/>
            <person name="Prochnik S.E."/>
            <person name="Wu G.A."/>
            <person name="Ha C.M."/>
            <person name="Edsinger-Gonzales E."/>
            <person name="Grimwood J."/>
            <person name="Schmutz J."/>
            <person name="Rabbi I.Y."/>
            <person name="Egesi C."/>
            <person name="Nauluvula P."/>
            <person name="Lebot V."/>
            <person name="Ndunguru J."/>
            <person name="Mkamilo G."/>
            <person name="Bart R.S."/>
            <person name="Setter T.L."/>
            <person name="Gleadow R.M."/>
            <person name="Kulakow P."/>
            <person name="Ferguson M.E."/>
            <person name="Rounsley S."/>
            <person name="Rokhsar D.S."/>
        </authorList>
    </citation>
    <scope>NUCLEOTIDE SEQUENCE [LARGE SCALE GENOMIC DNA]</scope>
    <source>
        <strain evidence="2">cv. AM560-2</strain>
    </source>
</reference>
<name>A0ACB7I1Q6_MANES</name>
<accession>A0ACB7I1Q6</accession>
<gene>
    <name evidence="1" type="ORF">MANES_03G127300v8</name>
</gene>
<organism evidence="1 2">
    <name type="scientific">Manihot esculenta</name>
    <name type="common">Cassava</name>
    <name type="synonym">Jatropha manihot</name>
    <dbReference type="NCBI Taxonomy" id="3983"/>
    <lineage>
        <taxon>Eukaryota</taxon>
        <taxon>Viridiplantae</taxon>
        <taxon>Streptophyta</taxon>
        <taxon>Embryophyta</taxon>
        <taxon>Tracheophyta</taxon>
        <taxon>Spermatophyta</taxon>
        <taxon>Magnoliopsida</taxon>
        <taxon>eudicotyledons</taxon>
        <taxon>Gunneridae</taxon>
        <taxon>Pentapetalae</taxon>
        <taxon>rosids</taxon>
        <taxon>fabids</taxon>
        <taxon>Malpighiales</taxon>
        <taxon>Euphorbiaceae</taxon>
        <taxon>Crotonoideae</taxon>
        <taxon>Manihoteae</taxon>
        <taxon>Manihot</taxon>
    </lineage>
</organism>
<dbReference type="EMBL" id="CM004389">
    <property type="protein sequence ID" value="KAG8658154.1"/>
    <property type="molecule type" value="Genomic_DNA"/>
</dbReference>
<proteinExistence type="predicted"/>
<evidence type="ECO:0000313" key="1">
    <source>
        <dbReference type="EMBL" id="KAG8658154.1"/>
    </source>
</evidence>
<sequence>METEDRLKSFLAQLKAECGVFERIVYKNKNQHRRSSYFQYLLKVRRDLRLLQSAKLDELLDSCFHVITGRKPQQKLHFLESLKWRKVDRGVPNFMERLLGAARILSQILLDVVSVFNTVYSLSQKKQSIKITKEGIEVFREYYPTNKEFVTLECVWDTDKFVLLERTQKSDTESQVGTLGEASIETAALQYKSIESFLGDDSDFEDLNEGPAKDGVDRKEVEGGVDLGDNPDNAGTPDEKLPPEGDMLPISSSSPSSKTLTPRSSSASVAFVSVKRPAPSTAAFISVKRPVTSTSSTTGTDLHSAESEMDSGNKEESFFNLLTGGSLKDSLF</sequence>
<dbReference type="Proteomes" id="UP000091857">
    <property type="component" value="Chromosome 3"/>
</dbReference>